<evidence type="ECO:0000259" key="1">
    <source>
        <dbReference type="Pfam" id="PF13590"/>
    </source>
</evidence>
<dbReference type="InterPro" id="IPR025411">
    <property type="entry name" value="DUF4136"/>
</dbReference>
<name>A0A1J5SZE8_9ZZZZ</name>
<evidence type="ECO:0000313" key="2">
    <source>
        <dbReference type="EMBL" id="OIR05366.1"/>
    </source>
</evidence>
<dbReference type="AlphaFoldDB" id="A0A1J5SZE8"/>
<organism evidence="2">
    <name type="scientific">mine drainage metagenome</name>
    <dbReference type="NCBI Taxonomy" id="410659"/>
    <lineage>
        <taxon>unclassified sequences</taxon>
        <taxon>metagenomes</taxon>
        <taxon>ecological metagenomes</taxon>
    </lineage>
</organism>
<dbReference type="EMBL" id="MLJW01000050">
    <property type="protein sequence ID" value="OIR05366.1"/>
    <property type="molecule type" value="Genomic_DNA"/>
</dbReference>
<accession>A0A1J5SZE8</accession>
<dbReference type="Gene3D" id="3.30.160.670">
    <property type="match status" value="1"/>
</dbReference>
<protein>
    <recommendedName>
        <fullName evidence="1">DUF4136 domain-containing protein</fullName>
    </recommendedName>
</protein>
<dbReference type="Pfam" id="PF13590">
    <property type="entry name" value="DUF4136"/>
    <property type="match status" value="1"/>
</dbReference>
<comment type="caution">
    <text evidence="2">The sequence shown here is derived from an EMBL/GenBank/DDBJ whole genome shotgun (WGS) entry which is preliminary data.</text>
</comment>
<proteinExistence type="predicted"/>
<reference evidence="2" key="1">
    <citation type="submission" date="2016-10" db="EMBL/GenBank/DDBJ databases">
        <title>Sequence of Gallionella enrichment culture.</title>
        <authorList>
            <person name="Poehlein A."/>
            <person name="Muehling M."/>
            <person name="Daniel R."/>
        </authorList>
    </citation>
    <scope>NUCLEOTIDE SEQUENCE</scope>
</reference>
<gene>
    <name evidence="2" type="ORF">GALL_124170</name>
</gene>
<feature type="domain" description="DUF4136" evidence="1">
    <location>
        <begin position="20"/>
        <end position="170"/>
    </location>
</feature>
<sequence>MKNIVCLLLLFASCSPMKIVYTKTTDSIDFNKYKTFSFYELKASGDTTTKNFIERTNILKNAIIGEMNKRGYLQTSTNPDLLINIGIVVRQQTNFRTDATKYIGQQNYSLKSDKIIAELFKEGAVTLDIVDASQNSVVWKGTIEGIVPSNKSSLQKMAESGMKKLFKKYPVEIKK</sequence>